<dbReference type="Proteomes" id="UP001155241">
    <property type="component" value="Unassembled WGS sequence"/>
</dbReference>
<dbReference type="Gene3D" id="3.30.70.2450">
    <property type="match status" value="1"/>
</dbReference>
<keyword evidence="3" id="KW-0274">FAD</keyword>
<organism evidence="5 6">
    <name type="scientific">Aeoliella straminimaris</name>
    <dbReference type="NCBI Taxonomy" id="2954799"/>
    <lineage>
        <taxon>Bacteria</taxon>
        <taxon>Pseudomonadati</taxon>
        <taxon>Planctomycetota</taxon>
        <taxon>Planctomycetia</taxon>
        <taxon>Pirellulales</taxon>
        <taxon>Lacipirellulaceae</taxon>
        <taxon>Aeoliella</taxon>
    </lineage>
</organism>
<dbReference type="GO" id="GO:0071949">
    <property type="term" value="F:FAD binding"/>
    <property type="evidence" value="ECO:0007669"/>
    <property type="project" value="InterPro"/>
</dbReference>
<evidence type="ECO:0000256" key="1">
    <source>
        <dbReference type="ARBA" id="ARBA00001974"/>
    </source>
</evidence>
<dbReference type="GO" id="GO:0016709">
    <property type="term" value="F:oxidoreductase activity, acting on paired donors, with incorporation or reduction of molecular oxygen, NAD(P)H as one donor, and incorporation of one atom of oxygen"/>
    <property type="evidence" value="ECO:0007669"/>
    <property type="project" value="UniProtKB-ARBA"/>
</dbReference>
<dbReference type="Pfam" id="PF01494">
    <property type="entry name" value="FAD_binding_3"/>
    <property type="match status" value="2"/>
</dbReference>
<reference evidence="5" key="1">
    <citation type="submission" date="2022-06" db="EMBL/GenBank/DDBJ databases">
        <title>Aeoliella straminimaris, a novel planctomycete from sediments.</title>
        <authorList>
            <person name="Vitorino I.R."/>
            <person name="Lage O.M."/>
        </authorList>
    </citation>
    <scope>NUCLEOTIDE SEQUENCE</scope>
    <source>
        <strain evidence="5">ICT_H6.2</strain>
    </source>
</reference>
<evidence type="ECO:0000313" key="6">
    <source>
        <dbReference type="Proteomes" id="UP001155241"/>
    </source>
</evidence>
<gene>
    <name evidence="5" type="ORF">NG895_29880</name>
</gene>
<feature type="domain" description="FAD-binding" evidence="4">
    <location>
        <begin position="6"/>
        <end position="219"/>
    </location>
</feature>
<evidence type="ECO:0000256" key="3">
    <source>
        <dbReference type="ARBA" id="ARBA00022827"/>
    </source>
</evidence>
<dbReference type="PANTHER" id="PTHR43004">
    <property type="entry name" value="TRK SYSTEM POTASSIUM UPTAKE PROTEIN"/>
    <property type="match status" value="1"/>
</dbReference>
<protein>
    <submittedName>
        <fullName evidence="5">FAD-dependent monooxygenase</fullName>
    </submittedName>
</protein>
<evidence type="ECO:0000259" key="4">
    <source>
        <dbReference type="Pfam" id="PF01494"/>
    </source>
</evidence>
<keyword evidence="5" id="KW-0503">Monooxygenase</keyword>
<dbReference type="RefSeq" id="WP_252856238.1">
    <property type="nucleotide sequence ID" value="NZ_JAMXLR010000095.1"/>
</dbReference>
<feature type="domain" description="FAD-binding" evidence="4">
    <location>
        <begin position="238"/>
        <end position="318"/>
    </location>
</feature>
<dbReference type="InterPro" id="IPR002938">
    <property type="entry name" value="FAD-bd"/>
</dbReference>
<name>A0A9X2FFF6_9BACT</name>
<dbReference type="AlphaFoldDB" id="A0A9X2FFF6"/>
<comment type="caution">
    <text evidence="5">The sequence shown here is derived from an EMBL/GenBank/DDBJ whole genome shotgun (WGS) entry which is preliminary data.</text>
</comment>
<evidence type="ECO:0000313" key="5">
    <source>
        <dbReference type="EMBL" id="MCO6048125.1"/>
    </source>
</evidence>
<dbReference type="InterPro" id="IPR050641">
    <property type="entry name" value="RIFMO-like"/>
</dbReference>
<keyword evidence="2" id="KW-0285">Flavoprotein</keyword>
<comment type="cofactor">
    <cofactor evidence="1">
        <name>FAD</name>
        <dbReference type="ChEBI" id="CHEBI:57692"/>
    </cofactor>
</comment>
<evidence type="ECO:0000256" key="2">
    <source>
        <dbReference type="ARBA" id="ARBA00022630"/>
    </source>
</evidence>
<dbReference type="SUPFAM" id="SSF51905">
    <property type="entry name" value="FAD/NAD(P)-binding domain"/>
    <property type="match status" value="1"/>
</dbReference>
<proteinExistence type="predicted"/>
<dbReference type="PRINTS" id="PR00420">
    <property type="entry name" value="RNGMNOXGNASE"/>
</dbReference>
<keyword evidence="6" id="KW-1185">Reference proteome</keyword>
<keyword evidence="5" id="KW-0560">Oxidoreductase</keyword>
<dbReference type="PANTHER" id="PTHR43004:SF19">
    <property type="entry name" value="BINDING MONOOXYGENASE, PUTATIVE (JCVI)-RELATED"/>
    <property type="match status" value="1"/>
</dbReference>
<dbReference type="InterPro" id="IPR036188">
    <property type="entry name" value="FAD/NAD-bd_sf"/>
</dbReference>
<dbReference type="Gene3D" id="3.50.50.60">
    <property type="entry name" value="FAD/NAD(P)-binding domain"/>
    <property type="match status" value="1"/>
</dbReference>
<accession>A0A9X2FFF6</accession>
<sequence length="368" mass="40417">MADKPQVLIVGAGPTGLSAALFLADLDIPVRIVEQHSGLSEHSKAFGVNPRTLSLLESTGVTERLLRQGHKMRGMNLWRHGRVIFAGDLTKVDHKYPFMLVHSQADSERALADAVIERGIPVEFNTHFESLKIEGDGSITCSLTLPNGESESYQANALLGADGPRSTVREQLGFEYLGDHFAEPWMVIDLELETDLATDHAHLEWHDEGAVFMLCMADNLWRVAGNVLPVTDYLPGNTTPGTIRWQSEFHLRHCVTSQFAEGPVALAGDAAHLHSPLGGRGMNLGIEDAYVFAHLVAAGRLGDYHRLRSPVVHSVVRRVEQMTQVARGRTKLSHLARQFAPLASAAMNVGEGNFRKWVLGLDHPVNLE</sequence>
<dbReference type="EMBL" id="JAMXLR010000095">
    <property type="protein sequence ID" value="MCO6048125.1"/>
    <property type="molecule type" value="Genomic_DNA"/>
</dbReference>